<keyword evidence="2" id="KW-0732">Signal</keyword>
<comment type="caution">
    <text evidence="3">The sequence shown here is derived from an EMBL/GenBank/DDBJ whole genome shotgun (WGS) entry which is preliminary data.</text>
</comment>
<feature type="signal peptide" evidence="2">
    <location>
        <begin position="1"/>
        <end position="18"/>
    </location>
</feature>
<proteinExistence type="predicted"/>
<protein>
    <submittedName>
        <fullName evidence="3">Uncharacterized protein</fullName>
    </submittedName>
</protein>
<feature type="region of interest" description="Disordered" evidence="1">
    <location>
        <begin position="26"/>
        <end position="88"/>
    </location>
</feature>
<gene>
    <name evidence="3" type="ORF">GGQ96_004134</name>
</gene>
<feature type="chain" id="PRO_5031506482" evidence="2">
    <location>
        <begin position="19"/>
        <end position="88"/>
    </location>
</feature>
<name>A0A7W7AMV8_9SPHN</name>
<sequence length="88" mass="9143">MRFLVLAITIAPPVPLMAQVAREPVEQKVPAPGATATPAPPAENGPASPDARRNERAAPGDAVGTNQTPASRAPVEEPVPPTHDPTRR</sequence>
<organism evidence="3 4">
    <name type="scientific">Sphingomonas abaci</name>
    <dbReference type="NCBI Taxonomy" id="237611"/>
    <lineage>
        <taxon>Bacteria</taxon>
        <taxon>Pseudomonadati</taxon>
        <taxon>Pseudomonadota</taxon>
        <taxon>Alphaproteobacteria</taxon>
        <taxon>Sphingomonadales</taxon>
        <taxon>Sphingomonadaceae</taxon>
        <taxon>Sphingomonas</taxon>
    </lineage>
</organism>
<evidence type="ECO:0000313" key="3">
    <source>
        <dbReference type="EMBL" id="MBB4619974.1"/>
    </source>
</evidence>
<evidence type="ECO:0000313" key="4">
    <source>
        <dbReference type="Proteomes" id="UP000574769"/>
    </source>
</evidence>
<feature type="compositionally biased region" description="Pro residues" evidence="1">
    <location>
        <begin position="77"/>
        <end position="88"/>
    </location>
</feature>
<reference evidence="3 4" key="1">
    <citation type="submission" date="2020-08" db="EMBL/GenBank/DDBJ databases">
        <title>Genomic Encyclopedia of Type Strains, Phase IV (KMG-IV): sequencing the most valuable type-strain genomes for metagenomic binning, comparative biology and taxonomic classification.</title>
        <authorList>
            <person name="Goeker M."/>
        </authorList>
    </citation>
    <scope>NUCLEOTIDE SEQUENCE [LARGE SCALE GENOMIC DNA]</scope>
    <source>
        <strain evidence="3 4">DSM 15867</strain>
    </source>
</reference>
<evidence type="ECO:0000256" key="1">
    <source>
        <dbReference type="SAM" id="MobiDB-lite"/>
    </source>
</evidence>
<dbReference type="AlphaFoldDB" id="A0A7W7AMV8"/>
<dbReference type="Proteomes" id="UP000574769">
    <property type="component" value="Unassembled WGS sequence"/>
</dbReference>
<keyword evidence="4" id="KW-1185">Reference proteome</keyword>
<dbReference type="EMBL" id="JACHNY010000021">
    <property type="protein sequence ID" value="MBB4619974.1"/>
    <property type="molecule type" value="Genomic_DNA"/>
</dbReference>
<evidence type="ECO:0000256" key="2">
    <source>
        <dbReference type="SAM" id="SignalP"/>
    </source>
</evidence>
<accession>A0A7W7AMV8</accession>